<feature type="transmembrane region" description="Helical" evidence="1">
    <location>
        <begin position="405"/>
        <end position="427"/>
    </location>
</feature>
<dbReference type="EMBL" id="CP009997">
    <property type="protein sequence ID" value="AJJ34055.1"/>
    <property type="molecule type" value="Genomic_DNA"/>
</dbReference>
<feature type="transmembrane region" description="Helical" evidence="1">
    <location>
        <begin position="142"/>
        <end position="164"/>
    </location>
</feature>
<keyword evidence="1" id="KW-1133">Transmembrane helix</keyword>
<evidence type="ECO:0000313" key="3">
    <source>
        <dbReference type="Proteomes" id="UP000031883"/>
    </source>
</evidence>
<feature type="transmembrane region" description="Helical" evidence="1">
    <location>
        <begin position="107"/>
        <end position="130"/>
    </location>
</feature>
<dbReference type="Proteomes" id="UP000031883">
    <property type="component" value="Chromosome"/>
</dbReference>
<feature type="transmembrane region" description="Helical" evidence="1">
    <location>
        <begin position="494"/>
        <end position="517"/>
    </location>
</feature>
<feature type="transmembrane region" description="Helical" evidence="1">
    <location>
        <begin position="434"/>
        <end position="451"/>
    </location>
</feature>
<feature type="transmembrane region" description="Helical" evidence="1">
    <location>
        <begin position="463"/>
        <end position="482"/>
    </location>
</feature>
<feature type="transmembrane region" description="Helical" evidence="1">
    <location>
        <begin position="45"/>
        <end position="66"/>
    </location>
</feature>
<dbReference type="InterPro" id="IPR004697">
    <property type="entry name" value="AbgT"/>
</dbReference>
<gene>
    <name evidence="2" type="ORF">CH54_3237</name>
</gene>
<dbReference type="Pfam" id="PF03806">
    <property type="entry name" value="ABG_transport"/>
    <property type="match status" value="1"/>
</dbReference>
<keyword evidence="3" id="KW-1185">Reference proteome</keyword>
<feature type="transmembrane region" description="Helical" evidence="1">
    <location>
        <begin position="325"/>
        <end position="346"/>
    </location>
</feature>
<accession>A0ABM5SI60</accession>
<feature type="transmembrane region" description="Helical" evidence="1">
    <location>
        <begin position="230"/>
        <end position="248"/>
    </location>
</feature>
<dbReference type="PANTHER" id="PTHR30282:SF1">
    <property type="entry name" value="ABGT FAMILY TRANSPORTER"/>
    <property type="match status" value="1"/>
</dbReference>
<feature type="transmembrane region" description="Helical" evidence="1">
    <location>
        <begin position="285"/>
        <end position="305"/>
    </location>
</feature>
<organism evidence="2 3">
    <name type="scientific">Yersinia rochesterensis</name>
    <dbReference type="NCBI Taxonomy" id="1604335"/>
    <lineage>
        <taxon>Bacteria</taxon>
        <taxon>Pseudomonadati</taxon>
        <taxon>Pseudomonadota</taxon>
        <taxon>Gammaproteobacteria</taxon>
        <taxon>Enterobacterales</taxon>
        <taxon>Yersiniaceae</taxon>
        <taxon>Yersinia</taxon>
    </lineage>
</organism>
<protein>
    <submittedName>
        <fullName evidence="2">AbgT transporter family protein</fullName>
    </submittedName>
</protein>
<evidence type="ECO:0000313" key="2">
    <source>
        <dbReference type="EMBL" id="AJJ34055.1"/>
    </source>
</evidence>
<name>A0ABM5SI60_9GAMM</name>
<dbReference type="PANTHER" id="PTHR30282">
    <property type="entry name" value="P-AMINOBENZOYL GLUTAMATE TRANSPORTER"/>
    <property type="match status" value="1"/>
</dbReference>
<keyword evidence="1" id="KW-0812">Transmembrane</keyword>
<evidence type="ECO:0000256" key="1">
    <source>
        <dbReference type="SAM" id="Phobius"/>
    </source>
</evidence>
<proteinExistence type="predicted"/>
<sequence>MFSVRFGYGLFKGKGQDMSSVEPQENRQTGILNTIERIGNAMPDITMLFIYALGVCWALSFGLSFINFDYYHPLTGSQIKVTNMLAPVELVTFITTMVKNFINFPPLAITIVATLGIGIAEGSGFIQVMLKKMLNVTPQRILTPAVIFIGVVSHVASDSAYVILMPVSAMMFYASGRHPLAGIAAAFAGLAGGFSASYTPSIIDPIMQGFTQGAANIIDPSYNVNVLCNYFLSFGSTFAVILVCWFITEKIVEPRLIKSMPLNDDLSVLHNNDELQKVTTRESKAFKKAGLTMLLMLVGLAAALYPENSLLRSPEGSLTRPDAPIMQAIVPLLFFMFAIPGLIYGFSAGTFKSTKDVTNSMENITRSLVSFLVFSFFCAQFLYSFSHSNIGTLLAISGADFLRTLAMPAGFTILGVILLSCALDIIITSASSKWSILAPVLVPMLMAVGISPELTQASFRVSSTVNISTPMFAFYPLIIMYCRQYCSKTGVGTLCAMMLPYTLGLTIVLTLMLYLFWGLGIPLGFQSGYTYPATH</sequence>
<reference evidence="2 3" key="1">
    <citation type="journal article" date="2015" name="Genome Announc.">
        <title>Thirty-Two Complete Genome Assemblies of Nine Yersinia Species, Including Y. pestis, Y. pseudotuberculosis, and Y. enterocolitica.</title>
        <authorList>
            <person name="Johnson S.L."/>
            <person name="Daligault H.E."/>
            <person name="Davenport K.W."/>
            <person name="Jaissle J."/>
            <person name="Frey K.G."/>
            <person name="Ladner J.T."/>
            <person name="Broomall S.M."/>
            <person name="Bishop-Lilly K.A."/>
            <person name="Bruce D.C."/>
            <person name="Coyne S.R."/>
            <person name="Gibbons H.S."/>
            <person name="Lo C.C."/>
            <person name="Munk A.C."/>
            <person name="Rosenzweig C.N."/>
            <person name="Koroleva G.I."/>
            <person name="Palacios G.F."/>
            <person name="Redden C.L."/>
            <person name="Xu Y."/>
            <person name="Minogue T.D."/>
            <person name="Chain P.S."/>
        </authorList>
    </citation>
    <scope>NUCLEOTIDE SEQUENCE [LARGE SCALE GENOMIC DNA]</scope>
    <source>
        <strain evidence="2 3">Y231</strain>
    </source>
</reference>
<feature type="transmembrane region" description="Helical" evidence="1">
    <location>
        <begin position="367"/>
        <end position="385"/>
    </location>
</feature>
<keyword evidence="1" id="KW-0472">Membrane</keyword>